<keyword evidence="2" id="KW-0732">Signal</keyword>
<accession>A0A7J6XX30</accession>
<dbReference type="EMBL" id="JABDHM010000088">
    <property type="protein sequence ID" value="KAF5218726.1"/>
    <property type="molecule type" value="Genomic_DNA"/>
</dbReference>
<feature type="signal peptide" evidence="2">
    <location>
        <begin position="1"/>
        <end position="24"/>
    </location>
</feature>
<feature type="chain" id="PRO_5029632827" evidence="2">
    <location>
        <begin position="25"/>
        <end position="265"/>
    </location>
</feature>
<gene>
    <name evidence="3" type="ORF">ECC02_008363</name>
</gene>
<evidence type="ECO:0000256" key="2">
    <source>
        <dbReference type="SAM" id="SignalP"/>
    </source>
</evidence>
<proteinExistence type="predicted"/>
<comment type="caution">
    <text evidence="3">The sequence shown here is derived from an EMBL/GenBank/DDBJ whole genome shotgun (WGS) entry which is preliminary data.</text>
</comment>
<evidence type="ECO:0000256" key="1">
    <source>
        <dbReference type="SAM" id="Phobius"/>
    </source>
</evidence>
<dbReference type="Proteomes" id="UP000583944">
    <property type="component" value="Unassembled WGS sequence"/>
</dbReference>
<keyword evidence="1" id="KW-0472">Membrane</keyword>
<protein>
    <submittedName>
        <fullName evidence="3">Uncharacterized protein</fullName>
    </submittedName>
</protein>
<keyword evidence="1" id="KW-1133">Transmembrane helix</keyword>
<evidence type="ECO:0000313" key="3">
    <source>
        <dbReference type="EMBL" id="KAF5218726.1"/>
    </source>
</evidence>
<sequence length="265" mass="29721">MCILIICFVLVCVLCALWPNDVECVTGRPVPLRSVSLPVLDPRAGRGGGACGSPLRCAAGALLLGARGEYVRVRAGPPRKDVCRFVFAIILFFLVVRLVDGWGSACFSFFCVRCLLRPSHSRALTSRWGLAVGSRWGCILCVRVIYLWTERPTVRLLSVPAVWFSLWRWTTFFIWSLIQAFWHFFCVCFLCAARMSIFLRCCFFLFVPFSRPTPGWGAVLTGRSPRCLSCFVRGGVFLLNPLGTRTQGWQKTAMSVWGDRELDTG</sequence>
<evidence type="ECO:0000313" key="4">
    <source>
        <dbReference type="Proteomes" id="UP000583944"/>
    </source>
</evidence>
<keyword evidence="1" id="KW-0812">Transmembrane</keyword>
<feature type="transmembrane region" description="Helical" evidence="1">
    <location>
        <begin position="85"/>
        <end position="116"/>
    </location>
</feature>
<reference evidence="3 4" key="1">
    <citation type="journal article" date="2019" name="Genome Biol. Evol.">
        <title>Nanopore Sequencing Significantly Improves Genome Assembly of the Protozoan Parasite Trypanosoma cruzi.</title>
        <authorList>
            <person name="Diaz-Viraque F."/>
            <person name="Pita S."/>
            <person name="Greif G."/>
            <person name="de Souza R.C.M."/>
            <person name="Iraola G."/>
            <person name="Robello C."/>
        </authorList>
    </citation>
    <scope>NUCLEOTIDE SEQUENCE [LARGE SCALE GENOMIC DNA]</scope>
    <source>
        <strain evidence="3 4">Berenice</strain>
    </source>
</reference>
<dbReference type="VEuPathDB" id="TriTrypDB:ECC02_008363"/>
<organism evidence="3 4">
    <name type="scientific">Trypanosoma cruzi</name>
    <dbReference type="NCBI Taxonomy" id="5693"/>
    <lineage>
        <taxon>Eukaryota</taxon>
        <taxon>Discoba</taxon>
        <taxon>Euglenozoa</taxon>
        <taxon>Kinetoplastea</taxon>
        <taxon>Metakinetoplastina</taxon>
        <taxon>Trypanosomatida</taxon>
        <taxon>Trypanosomatidae</taxon>
        <taxon>Trypanosoma</taxon>
        <taxon>Schizotrypanum</taxon>
    </lineage>
</organism>
<name>A0A7J6XX30_TRYCR</name>
<feature type="transmembrane region" description="Helical" evidence="1">
    <location>
        <begin position="169"/>
        <end position="193"/>
    </location>
</feature>
<dbReference type="AlphaFoldDB" id="A0A7J6XX30"/>